<gene>
    <name evidence="3" type="ORF">JL09_g276</name>
</gene>
<comment type="caution">
    <text evidence="3">The sequence shown here is derived from an EMBL/GenBank/DDBJ whole genome shotgun (WGS) entry which is preliminary data.</text>
</comment>
<dbReference type="eggNOG" id="ENOG502RYG1">
    <property type="taxonomic scope" value="Eukaryota"/>
</dbReference>
<dbReference type="Proteomes" id="UP000029867">
    <property type="component" value="Unassembled WGS sequence"/>
</dbReference>
<feature type="transmembrane region" description="Helical" evidence="2">
    <location>
        <begin position="144"/>
        <end position="167"/>
    </location>
</feature>
<dbReference type="EMBL" id="JQFK01000001">
    <property type="protein sequence ID" value="KGK40759.1"/>
    <property type="molecule type" value="Genomic_DNA"/>
</dbReference>
<feature type="compositionally biased region" description="Polar residues" evidence="1">
    <location>
        <begin position="342"/>
        <end position="360"/>
    </location>
</feature>
<sequence length="486" mass="53634">MKLLLLSTILQLIPLAFLILASISAPTLSSIYLARDGNTVYGIFGSCDGTGCTKLTLTPNFGETLSSNVLSSDAINKLSQGLIVAPIAAFLTFVSLVKNLVVVFSRNSSTLNKTTALILSILACLSSSFVCVASFLIFYPHVTWLSWCLIPAAFFNFENSLVVALCFRLAHQPRKVMDTVYDDGDRDDSVKLYNYQPSTTSTYNNYMEYPEVEKSSLEKVPTFPMTKISTLASSVTTKDNDAIFSEREIKEENGAGFGEEDTQTFSSSRSLKIPHIADPYSDGLSENHPIENDHDIKSSEYGESVYDKSESSSTSNFTSISQRPINPNYYAGAPPKPDPVNYSKNVTNYPSNHGNSFTQQRPANQFSNQMAGIPMQNRSVYTPKSRPYMVMGGPGNNPNMNSDLRQNRNNGHPYSGQPLGNTRPVNPYMTKNPYMQQNSPQGLSRQPITMPNRNGFVPMKYRNRSNLGNLPPSALDNDNGPYSGYI</sequence>
<feature type="region of interest" description="Disordered" evidence="1">
    <location>
        <begin position="467"/>
        <end position="486"/>
    </location>
</feature>
<dbReference type="HOGENOM" id="CLU_026237_0_0_1"/>
<accession>A0A099P951</accession>
<name>A0A099P951_PICKU</name>
<feature type="compositionally biased region" description="Low complexity" evidence="1">
    <location>
        <begin position="311"/>
        <end position="321"/>
    </location>
</feature>
<evidence type="ECO:0000313" key="3">
    <source>
        <dbReference type="EMBL" id="KGK40759.1"/>
    </source>
</evidence>
<dbReference type="GO" id="GO:0032153">
    <property type="term" value="C:cell division site"/>
    <property type="evidence" value="ECO:0007669"/>
    <property type="project" value="TreeGrafter"/>
</dbReference>
<dbReference type="GO" id="GO:0035838">
    <property type="term" value="C:growing cell tip"/>
    <property type="evidence" value="ECO:0007669"/>
    <property type="project" value="TreeGrafter"/>
</dbReference>
<evidence type="ECO:0000256" key="1">
    <source>
        <dbReference type="SAM" id="MobiDB-lite"/>
    </source>
</evidence>
<dbReference type="PANTHER" id="PTHR28013">
    <property type="entry name" value="PROTEIN DCV1-RELATED"/>
    <property type="match status" value="1"/>
</dbReference>
<keyword evidence="2" id="KW-0472">Membrane</keyword>
<dbReference type="InterPro" id="IPR009571">
    <property type="entry name" value="SUR7/Rim9-like_fungi"/>
</dbReference>
<organism evidence="3 4">
    <name type="scientific">Pichia kudriavzevii</name>
    <name type="common">Yeast</name>
    <name type="synonym">Issatchenkia orientalis</name>
    <dbReference type="NCBI Taxonomy" id="4909"/>
    <lineage>
        <taxon>Eukaryota</taxon>
        <taxon>Fungi</taxon>
        <taxon>Dikarya</taxon>
        <taxon>Ascomycota</taxon>
        <taxon>Saccharomycotina</taxon>
        <taxon>Pichiomycetes</taxon>
        <taxon>Pichiales</taxon>
        <taxon>Pichiaceae</taxon>
        <taxon>Pichia</taxon>
    </lineage>
</organism>
<dbReference type="GO" id="GO:0005886">
    <property type="term" value="C:plasma membrane"/>
    <property type="evidence" value="ECO:0007669"/>
    <property type="project" value="InterPro"/>
</dbReference>
<evidence type="ECO:0000313" key="4">
    <source>
        <dbReference type="Proteomes" id="UP000029867"/>
    </source>
</evidence>
<dbReference type="Pfam" id="PF06687">
    <property type="entry name" value="SUR7"/>
    <property type="match status" value="1"/>
</dbReference>
<dbReference type="VEuPathDB" id="FungiDB:C5L36_0A13090"/>
<feature type="region of interest" description="Disordered" evidence="1">
    <location>
        <begin position="303"/>
        <end position="360"/>
    </location>
</feature>
<evidence type="ECO:0008006" key="5">
    <source>
        <dbReference type="Google" id="ProtNLM"/>
    </source>
</evidence>
<feature type="transmembrane region" description="Helical" evidence="2">
    <location>
        <begin position="82"/>
        <end position="104"/>
    </location>
</feature>
<protein>
    <recommendedName>
        <fullName evidence="5">PH-response regulator protein palI/RIM9</fullName>
    </recommendedName>
</protein>
<keyword evidence="2" id="KW-1133">Transmembrane helix</keyword>
<dbReference type="InterPro" id="IPR051380">
    <property type="entry name" value="pH-response_reg_palI/RIM9"/>
</dbReference>
<dbReference type="AlphaFoldDB" id="A0A099P951"/>
<keyword evidence="2" id="KW-0812">Transmembrane</keyword>
<dbReference type="PANTHER" id="PTHR28013:SF8">
    <property type="entry name" value="AEL027WP"/>
    <property type="match status" value="1"/>
</dbReference>
<feature type="transmembrane region" description="Helical" evidence="2">
    <location>
        <begin position="116"/>
        <end position="138"/>
    </location>
</feature>
<reference evidence="4" key="1">
    <citation type="journal article" date="2014" name="Microb. Cell Fact.">
        <title>Exploiting Issatchenkia orientalis SD108 for succinic acid production.</title>
        <authorList>
            <person name="Xiao H."/>
            <person name="Shao Z."/>
            <person name="Jiang Y."/>
            <person name="Dole S."/>
            <person name="Zhao H."/>
        </authorList>
    </citation>
    <scope>NUCLEOTIDE SEQUENCE [LARGE SCALE GENOMIC DNA]</scope>
    <source>
        <strain evidence="4">SD108</strain>
    </source>
</reference>
<proteinExistence type="predicted"/>
<evidence type="ECO:0000256" key="2">
    <source>
        <dbReference type="SAM" id="Phobius"/>
    </source>
</evidence>